<dbReference type="OrthoDB" id="5984798at2759"/>
<dbReference type="EMBL" id="CACRXK020001578">
    <property type="protein sequence ID" value="CAB3989972.1"/>
    <property type="molecule type" value="Genomic_DNA"/>
</dbReference>
<comment type="caution">
    <text evidence="1">The sequence shown here is derived from an EMBL/GenBank/DDBJ whole genome shotgun (WGS) entry which is preliminary data.</text>
</comment>
<proteinExistence type="predicted"/>
<name>A0A6S7GJW4_PARCT</name>
<dbReference type="Proteomes" id="UP001152795">
    <property type="component" value="Unassembled WGS sequence"/>
</dbReference>
<protein>
    <submittedName>
        <fullName evidence="1">Uncharacterized protein</fullName>
    </submittedName>
</protein>
<accession>A0A6S7GJW4</accession>
<gene>
    <name evidence="1" type="ORF">PACLA_8A047318</name>
</gene>
<reference evidence="1" key="1">
    <citation type="submission" date="2020-04" db="EMBL/GenBank/DDBJ databases">
        <authorList>
            <person name="Alioto T."/>
            <person name="Alioto T."/>
            <person name="Gomez Garrido J."/>
        </authorList>
    </citation>
    <scope>NUCLEOTIDE SEQUENCE</scope>
    <source>
        <strain evidence="1">A484AB</strain>
    </source>
</reference>
<dbReference type="PANTHER" id="PTHR47331">
    <property type="entry name" value="PHD-TYPE DOMAIN-CONTAINING PROTEIN"/>
    <property type="match status" value="1"/>
</dbReference>
<evidence type="ECO:0000313" key="2">
    <source>
        <dbReference type="Proteomes" id="UP001152795"/>
    </source>
</evidence>
<dbReference type="AlphaFoldDB" id="A0A6S7GJW4"/>
<keyword evidence="2" id="KW-1185">Reference proteome</keyword>
<organism evidence="1 2">
    <name type="scientific">Paramuricea clavata</name>
    <name type="common">Red gorgonian</name>
    <name type="synonym">Violescent sea-whip</name>
    <dbReference type="NCBI Taxonomy" id="317549"/>
    <lineage>
        <taxon>Eukaryota</taxon>
        <taxon>Metazoa</taxon>
        <taxon>Cnidaria</taxon>
        <taxon>Anthozoa</taxon>
        <taxon>Octocorallia</taxon>
        <taxon>Malacalcyonacea</taxon>
        <taxon>Plexauridae</taxon>
        <taxon>Paramuricea</taxon>
    </lineage>
</organism>
<sequence length="186" mass="20376">MPIVPVKLIANEREVTTYAMLDSCSTGTFILEDVRRELQIEGTDTNVLVNTMNGSQVHQPKVVTGLTVTDIDGNNRGTLPRTFSQDTIPASKDEIPTEELVAKWKHLSKIELSSYLPEVKIGILIGSNSPKAIEPKDFIVSEDGGPFAVKTFAGWTVVGSRPRSDVQTNVSCNRTLVEEIVPEKPI</sequence>
<evidence type="ECO:0000313" key="1">
    <source>
        <dbReference type="EMBL" id="CAB3989972.1"/>
    </source>
</evidence>
<dbReference type="PANTHER" id="PTHR47331:SF5">
    <property type="entry name" value="RIBONUCLEASE H"/>
    <property type="match status" value="1"/>
</dbReference>